<comment type="caution">
    <text evidence="2">The sequence shown here is derived from an EMBL/GenBank/DDBJ whole genome shotgun (WGS) entry which is preliminary data.</text>
</comment>
<evidence type="ECO:0000313" key="2">
    <source>
        <dbReference type="EMBL" id="KAF6232782.1"/>
    </source>
</evidence>
<protein>
    <submittedName>
        <fullName evidence="2">Uncharacterized protein</fullName>
    </submittedName>
</protein>
<reference evidence="2 3" key="1">
    <citation type="journal article" date="2020" name="Genomics">
        <title>Complete, high-quality genomes from long-read metagenomic sequencing of two wolf lichen thalli reveals enigmatic genome architecture.</title>
        <authorList>
            <person name="McKenzie S.K."/>
            <person name="Walston R.F."/>
            <person name="Allen J.L."/>
        </authorList>
    </citation>
    <scope>NUCLEOTIDE SEQUENCE [LARGE SCALE GENOMIC DNA]</scope>
    <source>
        <strain evidence="2">WasteWater2</strain>
    </source>
</reference>
<gene>
    <name evidence="2" type="ORF">HO173_008996</name>
</gene>
<feature type="compositionally biased region" description="Basic and acidic residues" evidence="1">
    <location>
        <begin position="43"/>
        <end position="52"/>
    </location>
</feature>
<dbReference type="RefSeq" id="XP_037162208.1">
    <property type="nucleotide sequence ID" value="XM_037310892.1"/>
</dbReference>
<feature type="region of interest" description="Disordered" evidence="1">
    <location>
        <begin position="1"/>
        <end position="74"/>
    </location>
</feature>
<dbReference type="GeneID" id="59290650"/>
<dbReference type="Proteomes" id="UP000578531">
    <property type="component" value="Unassembled WGS sequence"/>
</dbReference>
<dbReference type="AlphaFoldDB" id="A0A8H6FQE7"/>
<name>A0A8H6FQE7_9LECA</name>
<organism evidence="2 3">
    <name type="scientific">Letharia columbiana</name>
    <dbReference type="NCBI Taxonomy" id="112416"/>
    <lineage>
        <taxon>Eukaryota</taxon>
        <taxon>Fungi</taxon>
        <taxon>Dikarya</taxon>
        <taxon>Ascomycota</taxon>
        <taxon>Pezizomycotina</taxon>
        <taxon>Lecanoromycetes</taxon>
        <taxon>OSLEUM clade</taxon>
        <taxon>Lecanoromycetidae</taxon>
        <taxon>Lecanorales</taxon>
        <taxon>Lecanorineae</taxon>
        <taxon>Parmeliaceae</taxon>
        <taxon>Letharia</taxon>
    </lineage>
</organism>
<proteinExistence type="predicted"/>
<evidence type="ECO:0000256" key="1">
    <source>
        <dbReference type="SAM" id="MobiDB-lite"/>
    </source>
</evidence>
<evidence type="ECO:0000313" key="3">
    <source>
        <dbReference type="Proteomes" id="UP000578531"/>
    </source>
</evidence>
<accession>A0A8H6FQE7</accession>
<keyword evidence="3" id="KW-1185">Reference proteome</keyword>
<dbReference type="EMBL" id="JACCJC010000045">
    <property type="protein sequence ID" value="KAF6232782.1"/>
    <property type="molecule type" value="Genomic_DNA"/>
</dbReference>
<sequence>MPVQLPRIQPARLHPRKTPLRPLPPEHVGPPDRVPEDPPPDVARAHDAEPLRRAQQLQGGVDAGVEDADDGRGGALLQEGHERVRAVARDEEGVVGGGVGEGGGEGVLGGSGGVVEVVDAGDAGWGGEVGVFGLLCLSAGDFFAVLAGLEAG</sequence>